<evidence type="ECO:0000313" key="10">
    <source>
        <dbReference type="EMBL" id="MFC4767564.1"/>
    </source>
</evidence>
<keyword evidence="3 8" id="KW-0436">Ligase</keyword>
<keyword evidence="11" id="KW-1185">Reference proteome</keyword>
<comment type="catalytic activity">
    <reaction evidence="7 8">
        <text>cytidine(34) in tRNA(Ile2) + L-lysine + ATP = lysidine(34) in tRNA(Ile2) + AMP + diphosphate + H(+)</text>
        <dbReference type="Rhea" id="RHEA:43744"/>
        <dbReference type="Rhea" id="RHEA-COMP:10625"/>
        <dbReference type="Rhea" id="RHEA-COMP:10670"/>
        <dbReference type="ChEBI" id="CHEBI:15378"/>
        <dbReference type="ChEBI" id="CHEBI:30616"/>
        <dbReference type="ChEBI" id="CHEBI:32551"/>
        <dbReference type="ChEBI" id="CHEBI:33019"/>
        <dbReference type="ChEBI" id="CHEBI:82748"/>
        <dbReference type="ChEBI" id="CHEBI:83665"/>
        <dbReference type="ChEBI" id="CHEBI:456215"/>
        <dbReference type="EC" id="6.3.4.19"/>
    </reaction>
</comment>
<keyword evidence="5 8" id="KW-0547">Nucleotide-binding</keyword>
<proteinExistence type="inferred from homology"/>
<evidence type="ECO:0000256" key="6">
    <source>
        <dbReference type="ARBA" id="ARBA00022840"/>
    </source>
</evidence>
<evidence type="ECO:0000313" key="11">
    <source>
        <dbReference type="Proteomes" id="UP001596002"/>
    </source>
</evidence>
<protein>
    <recommendedName>
        <fullName evidence="8">tRNA(Ile)-lysidine synthase</fullName>
        <ecNumber evidence="8">6.3.4.19</ecNumber>
    </recommendedName>
    <alternativeName>
        <fullName evidence="8">tRNA(Ile)-2-lysyl-cytidine synthase</fullName>
    </alternativeName>
    <alternativeName>
        <fullName evidence="8">tRNA(Ile)-lysidine synthetase</fullName>
    </alternativeName>
</protein>
<gene>
    <name evidence="8 10" type="primary">tilS</name>
    <name evidence="10" type="ORF">ACFO8Q_09340</name>
</gene>
<dbReference type="CDD" id="cd01992">
    <property type="entry name" value="TilS_N"/>
    <property type="match status" value="1"/>
</dbReference>
<dbReference type="SUPFAM" id="SSF82829">
    <property type="entry name" value="MesJ substrate recognition domain-like"/>
    <property type="match status" value="1"/>
</dbReference>
<comment type="function">
    <text evidence="8">Ligates lysine onto the cytidine present at position 34 of the AUA codon-specific tRNA(Ile) that contains the anticodon CAU, in an ATP-dependent manner. Cytidine is converted to lysidine, thus changing the amino acid specificity of the tRNA from methionine to isoleucine.</text>
</comment>
<dbReference type="GO" id="GO:0032267">
    <property type="term" value="F:tRNA(Ile)-lysidine synthase activity"/>
    <property type="evidence" value="ECO:0007669"/>
    <property type="project" value="UniProtKB-EC"/>
</dbReference>
<dbReference type="HAMAP" id="MF_01161">
    <property type="entry name" value="tRNA_Ile_lys_synt"/>
    <property type="match status" value="1"/>
</dbReference>
<dbReference type="Pfam" id="PF01171">
    <property type="entry name" value="ATP_bind_3"/>
    <property type="match status" value="1"/>
</dbReference>
<evidence type="ECO:0000256" key="3">
    <source>
        <dbReference type="ARBA" id="ARBA00022598"/>
    </source>
</evidence>
<dbReference type="Proteomes" id="UP001596002">
    <property type="component" value="Unassembled WGS sequence"/>
</dbReference>
<evidence type="ECO:0000259" key="9">
    <source>
        <dbReference type="SMART" id="SM00977"/>
    </source>
</evidence>
<comment type="similarity">
    <text evidence="8">Belongs to the tRNA(Ile)-lysidine synthase family.</text>
</comment>
<dbReference type="NCBIfam" id="TIGR02432">
    <property type="entry name" value="lysidine_TilS_N"/>
    <property type="match status" value="1"/>
</dbReference>
<dbReference type="Gene3D" id="3.40.50.620">
    <property type="entry name" value="HUPs"/>
    <property type="match status" value="1"/>
</dbReference>
<organism evidence="10 11">
    <name type="scientific">Effusibacillus consociatus</name>
    <dbReference type="NCBI Taxonomy" id="1117041"/>
    <lineage>
        <taxon>Bacteria</taxon>
        <taxon>Bacillati</taxon>
        <taxon>Bacillota</taxon>
        <taxon>Bacilli</taxon>
        <taxon>Bacillales</taxon>
        <taxon>Alicyclobacillaceae</taxon>
        <taxon>Effusibacillus</taxon>
    </lineage>
</organism>
<dbReference type="Gene3D" id="3.30.465.60">
    <property type="match status" value="1"/>
</dbReference>
<comment type="caution">
    <text evidence="10">The sequence shown here is derived from an EMBL/GenBank/DDBJ whole genome shotgun (WGS) entry which is preliminary data.</text>
</comment>
<sequence>MLDRVRRTIKEDRLFQNGDRILAGVSGGADSVALLYVLHELAEEEGWELHVAHVEHGLRGEESIEDARFVEDLCCKLNLPFHLGQPHVKAFAEEKNVPTQVAARELRYQFFEETAQSIGANKLALAHHADDQAETILMRILRGTSVSGLAGIPLRRQMNELELVRPFLYIGREEIEEYCRVANIPYRTDSSNALTEYFRNKIRLQLIPLLQSQYNGNIKRALLQLGKIAADEDRYLEEQTEVLLQQAMLEKNDKKMTLQTCRLLDAPVALQRRTITLILYYLCGHTKEWEAKHIEQILRLAQHSNPSARIDLPDGIQAWREYDLLHIGKKMGYSSPAEEIRAELPVPHLLEETVSVPHFFELSEFPIRGSLELVKGSVSPSNPWEAVFDYDDIKGRKFVIRSRRHGDVFRPQGMAGTKKIKEILMEARVPREQRDHWPLWVLENQIVWVTGIRRGSLAPVRPETRVTLRISVDRNGSEVT</sequence>
<dbReference type="Pfam" id="PF11734">
    <property type="entry name" value="TilS_C"/>
    <property type="match status" value="1"/>
</dbReference>
<evidence type="ECO:0000256" key="4">
    <source>
        <dbReference type="ARBA" id="ARBA00022694"/>
    </source>
</evidence>
<dbReference type="InterPro" id="IPR012795">
    <property type="entry name" value="tRNA_Ile_lys_synt_N"/>
</dbReference>
<dbReference type="SMART" id="SM00977">
    <property type="entry name" value="TilS_C"/>
    <property type="match status" value="1"/>
</dbReference>
<dbReference type="InterPro" id="IPR012094">
    <property type="entry name" value="tRNA_Ile_lys_synt"/>
</dbReference>
<feature type="binding site" evidence="8">
    <location>
        <begin position="26"/>
        <end position="31"/>
    </location>
    <ligand>
        <name>ATP</name>
        <dbReference type="ChEBI" id="CHEBI:30616"/>
    </ligand>
</feature>
<accession>A0ABV9Q199</accession>
<dbReference type="PANTHER" id="PTHR43033:SF1">
    <property type="entry name" value="TRNA(ILE)-LYSIDINE SYNTHASE-RELATED"/>
    <property type="match status" value="1"/>
</dbReference>
<comment type="domain">
    <text evidence="8">The N-terminal region contains the highly conserved SGGXDS motif, predicted to be a P-loop motif involved in ATP binding.</text>
</comment>
<dbReference type="EC" id="6.3.4.19" evidence="8"/>
<dbReference type="SUPFAM" id="SSF56037">
    <property type="entry name" value="PheT/TilS domain"/>
    <property type="match status" value="1"/>
</dbReference>
<name>A0ABV9Q199_9BACL</name>
<evidence type="ECO:0000256" key="8">
    <source>
        <dbReference type="HAMAP-Rule" id="MF_01161"/>
    </source>
</evidence>
<feature type="domain" description="Lysidine-tRNA(Ile) synthetase C-terminal" evidence="9">
    <location>
        <begin position="398"/>
        <end position="470"/>
    </location>
</feature>
<dbReference type="SUPFAM" id="SSF52402">
    <property type="entry name" value="Adenine nucleotide alpha hydrolases-like"/>
    <property type="match status" value="1"/>
</dbReference>
<comment type="subcellular location">
    <subcellularLocation>
        <location evidence="1 8">Cytoplasm</location>
    </subcellularLocation>
</comment>
<dbReference type="InterPro" id="IPR011063">
    <property type="entry name" value="TilS/TtcA_N"/>
</dbReference>
<dbReference type="InterPro" id="IPR014729">
    <property type="entry name" value="Rossmann-like_a/b/a_fold"/>
</dbReference>
<evidence type="ECO:0000256" key="2">
    <source>
        <dbReference type="ARBA" id="ARBA00022490"/>
    </source>
</evidence>
<dbReference type="RefSeq" id="WP_380025486.1">
    <property type="nucleotide sequence ID" value="NZ_JBHSHC010000072.1"/>
</dbReference>
<keyword evidence="2 8" id="KW-0963">Cytoplasm</keyword>
<reference evidence="11" key="1">
    <citation type="journal article" date="2019" name="Int. J. Syst. Evol. Microbiol.">
        <title>The Global Catalogue of Microorganisms (GCM) 10K type strain sequencing project: providing services to taxonomists for standard genome sequencing and annotation.</title>
        <authorList>
            <consortium name="The Broad Institute Genomics Platform"/>
            <consortium name="The Broad Institute Genome Sequencing Center for Infectious Disease"/>
            <person name="Wu L."/>
            <person name="Ma J."/>
        </authorList>
    </citation>
    <scope>NUCLEOTIDE SEQUENCE [LARGE SCALE GENOMIC DNA]</scope>
    <source>
        <strain evidence="11">WYCCWR 12678</strain>
    </source>
</reference>
<dbReference type="InterPro" id="IPR012796">
    <property type="entry name" value="Lysidine-tRNA-synth_C"/>
</dbReference>
<dbReference type="EMBL" id="JBHSHC010000072">
    <property type="protein sequence ID" value="MFC4767564.1"/>
    <property type="molecule type" value="Genomic_DNA"/>
</dbReference>
<evidence type="ECO:0000256" key="5">
    <source>
        <dbReference type="ARBA" id="ARBA00022741"/>
    </source>
</evidence>
<evidence type="ECO:0000256" key="7">
    <source>
        <dbReference type="ARBA" id="ARBA00048539"/>
    </source>
</evidence>
<keyword evidence="6 8" id="KW-0067">ATP-binding</keyword>
<dbReference type="PANTHER" id="PTHR43033">
    <property type="entry name" value="TRNA(ILE)-LYSIDINE SYNTHASE-RELATED"/>
    <property type="match status" value="1"/>
</dbReference>
<dbReference type="NCBIfam" id="TIGR02433">
    <property type="entry name" value="lysidine_TilS_C"/>
    <property type="match status" value="1"/>
</dbReference>
<keyword evidence="4 8" id="KW-0819">tRNA processing</keyword>
<evidence type="ECO:0000256" key="1">
    <source>
        <dbReference type="ARBA" id="ARBA00004496"/>
    </source>
</evidence>